<accession>A0AAD5PDF2</accession>
<keyword evidence="11" id="KW-1185">Reference proteome</keyword>
<evidence type="ECO:0000256" key="3">
    <source>
        <dbReference type="ARBA" id="ARBA00022448"/>
    </source>
</evidence>
<feature type="transmembrane region" description="Helical" evidence="8">
    <location>
        <begin position="222"/>
        <end position="241"/>
    </location>
</feature>
<gene>
    <name evidence="10" type="ORF">BDA99DRAFT_547396</name>
</gene>
<evidence type="ECO:0000313" key="10">
    <source>
        <dbReference type="EMBL" id="KAI9260659.1"/>
    </source>
</evidence>
<dbReference type="EMBL" id="JAIXMP010000016">
    <property type="protein sequence ID" value="KAI9260659.1"/>
    <property type="molecule type" value="Genomic_DNA"/>
</dbReference>
<comment type="similarity">
    <text evidence="2">Belongs to the amino acid/polyamine transporter 2 family.</text>
</comment>
<feature type="transmembrane region" description="Helical" evidence="8">
    <location>
        <begin position="437"/>
        <end position="462"/>
    </location>
</feature>
<organism evidence="10 11">
    <name type="scientific">Phascolomyces articulosus</name>
    <dbReference type="NCBI Taxonomy" id="60185"/>
    <lineage>
        <taxon>Eukaryota</taxon>
        <taxon>Fungi</taxon>
        <taxon>Fungi incertae sedis</taxon>
        <taxon>Mucoromycota</taxon>
        <taxon>Mucoromycotina</taxon>
        <taxon>Mucoromycetes</taxon>
        <taxon>Mucorales</taxon>
        <taxon>Lichtheimiaceae</taxon>
        <taxon>Phascolomyces</taxon>
    </lineage>
</organism>
<keyword evidence="6 8" id="KW-1133">Transmembrane helix</keyword>
<name>A0AAD5PDF2_9FUNG</name>
<sequence length="466" mass="51543">MPVYGSTTPFPIDHEALPEVELTKVQQDLYQSAQPGYGTRNRLEISFNLVNATVGAGIIGIPFAIYHAGFIFGLTISVFVAIISQMGLYMLIIAGRRVEIYKYAELTEYLMGRSGFYFLNIILLVQSVGITISYFILMGDTLPVLINLYFPEYKLSRELIVVLISLILVFPLLLPRSIGALARFSVISVLCIPVIILVIIIRAPVYIPDEYEWPITWTGPDIFGALGIIAFAFACPHVAFNNYLSQRNQSSRAWYWTTVTATTMSWIVTILFALVGYLSFGDKVHPNLFLNFAADDGVINLGRFALGFSMILTIPMGFYPTRESLQKLIGLETPDRHPSKLEHFLVTIVTFGTLLYLGITVHSLGKVYALVGGFAATTLAYIIPGAAYLFAGRRSSSVLNKRLTEDESNTLLGSNTTIHSTITTTTTTKLYNEDNSFIMDLVAALLVIWGFFVMVVSTTGVFTTTA</sequence>
<keyword evidence="3" id="KW-0813">Transport</keyword>
<comment type="caution">
    <text evidence="10">The sequence shown here is derived from an EMBL/GenBank/DDBJ whole genome shotgun (WGS) entry which is preliminary data.</text>
</comment>
<feature type="transmembrane region" description="Helical" evidence="8">
    <location>
        <begin position="367"/>
        <end position="391"/>
    </location>
</feature>
<dbReference type="PANTHER" id="PTHR22950">
    <property type="entry name" value="AMINO ACID TRANSPORTER"/>
    <property type="match status" value="1"/>
</dbReference>
<keyword evidence="5" id="KW-0029">Amino-acid transport</keyword>
<feature type="transmembrane region" description="Helical" evidence="8">
    <location>
        <begin position="298"/>
        <end position="320"/>
    </location>
</feature>
<dbReference type="Pfam" id="PF01490">
    <property type="entry name" value="Aa_trans"/>
    <property type="match status" value="1"/>
</dbReference>
<reference evidence="10" key="2">
    <citation type="submission" date="2023-02" db="EMBL/GenBank/DDBJ databases">
        <authorList>
            <consortium name="DOE Joint Genome Institute"/>
            <person name="Mondo S.J."/>
            <person name="Chang Y."/>
            <person name="Wang Y."/>
            <person name="Ahrendt S."/>
            <person name="Andreopoulos W."/>
            <person name="Barry K."/>
            <person name="Beard J."/>
            <person name="Benny G.L."/>
            <person name="Blankenship S."/>
            <person name="Bonito G."/>
            <person name="Cuomo C."/>
            <person name="Desiro A."/>
            <person name="Gervers K.A."/>
            <person name="Hundley H."/>
            <person name="Kuo A."/>
            <person name="LaButti K."/>
            <person name="Lang B.F."/>
            <person name="Lipzen A."/>
            <person name="O'Donnell K."/>
            <person name="Pangilinan J."/>
            <person name="Reynolds N."/>
            <person name="Sandor L."/>
            <person name="Smith M.W."/>
            <person name="Tsang A."/>
            <person name="Grigoriev I.V."/>
            <person name="Stajich J.E."/>
            <person name="Spatafora J.W."/>
        </authorList>
    </citation>
    <scope>NUCLEOTIDE SEQUENCE</scope>
    <source>
        <strain evidence="10">RSA 2281</strain>
    </source>
</reference>
<feature type="transmembrane region" description="Helical" evidence="8">
    <location>
        <begin position="115"/>
        <end position="137"/>
    </location>
</feature>
<feature type="transmembrane region" description="Helical" evidence="8">
    <location>
        <begin position="253"/>
        <end position="278"/>
    </location>
</feature>
<keyword evidence="4 8" id="KW-0812">Transmembrane</keyword>
<evidence type="ECO:0000256" key="2">
    <source>
        <dbReference type="ARBA" id="ARBA00008066"/>
    </source>
</evidence>
<feature type="domain" description="Amino acid transporter transmembrane" evidence="9">
    <location>
        <begin position="44"/>
        <end position="404"/>
    </location>
</feature>
<feature type="transmembrane region" description="Helical" evidence="8">
    <location>
        <begin position="45"/>
        <end position="65"/>
    </location>
</feature>
<evidence type="ECO:0000256" key="8">
    <source>
        <dbReference type="SAM" id="Phobius"/>
    </source>
</evidence>
<evidence type="ECO:0000256" key="1">
    <source>
        <dbReference type="ARBA" id="ARBA00004141"/>
    </source>
</evidence>
<evidence type="ECO:0000256" key="5">
    <source>
        <dbReference type="ARBA" id="ARBA00022970"/>
    </source>
</evidence>
<dbReference type="AlphaFoldDB" id="A0AAD5PDF2"/>
<evidence type="ECO:0000313" key="11">
    <source>
        <dbReference type="Proteomes" id="UP001209540"/>
    </source>
</evidence>
<dbReference type="InterPro" id="IPR013057">
    <property type="entry name" value="AA_transpt_TM"/>
</dbReference>
<protein>
    <submittedName>
        <fullName evidence="10">Transmembrane amino acid transporter protein-domain-containing protein</fullName>
    </submittedName>
</protein>
<feature type="transmembrane region" description="Helical" evidence="8">
    <location>
        <begin position="181"/>
        <end position="202"/>
    </location>
</feature>
<dbReference type="GO" id="GO:0015179">
    <property type="term" value="F:L-amino acid transmembrane transporter activity"/>
    <property type="evidence" value="ECO:0007669"/>
    <property type="project" value="TreeGrafter"/>
</dbReference>
<evidence type="ECO:0000256" key="7">
    <source>
        <dbReference type="ARBA" id="ARBA00023136"/>
    </source>
</evidence>
<dbReference type="GO" id="GO:0016020">
    <property type="term" value="C:membrane"/>
    <property type="evidence" value="ECO:0007669"/>
    <property type="project" value="UniProtKB-SubCell"/>
</dbReference>
<dbReference type="PANTHER" id="PTHR22950:SF458">
    <property type="entry name" value="SODIUM-COUPLED NEUTRAL AMINO ACID TRANSPORTER 11-RELATED"/>
    <property type="match status" value="1"/>
</dbReference>
<evidence type="ECO:0000259" key="9">
    <source>
        <dbReference type="Pfam" id="PF01490"/>
    </source>
</evidence>
<feature type="transmembrane region" description="Helical" evidence="8">
    <location>
        <begin position="71"/>
        <end position="94"/>
    </location>
</feature>
<evidence type="ECO:0000256" key="4">
    <source>
        <dbReference type="ARBA" id="ARBA00022692"/>
    </source>
</evidence>
<reference evidence="10" key="1">
    <citation type="journal article" date="2022" name="IScience">
        <title>Evolution of zygomycete secretomes and the origins of terrestrial fungal ecologies.</title>
        <authorList>
            <person name="Chang Y."/>
            <person name="Wang Y."/>
            <person name="Mondo S."/>
            <person name="Ahrendt S."/>
            <person name="Andreopoulos W."/>
            <person name="Barry K."/>
            <person name="Beard J."/>
            <person name="Benny G.L."/>
            <person name="Blankenship S."/>
            <person name="Bonito G."/>
            <person name="Cuomo C."/>
            <person name="Desiro A."/>
            <person name="Gervers K.A."/>
            <person name="Hundley H."/>
            <person name="Kuo A."/>
            <person name="LaButti K."/>
            <person name="Lang B.F."/>
            <person name="Lipzen A."/>
            <person name="O'Donnell K."/>
            <person name="Pangilinan J."/>
            <person name="Reynolds N."/>
            <person name="Sandor L."/>
            <person name="Smith M.E."/>
            <person name="Tsang A."/>
            <person name="Grigoriev I.V."/>
            <person name="Stajich J.E."/>
            <person name="Spatafora J.W."/>
        </authorList>
    </citation>
    <scope>NUCLEOTIDE SEQUENCE</scope>
    <source>
        <strain evidence="10">RSA 2281</strain>
    </source>
</reference>
<feature type="transmembrane region" description="Helical" evidence="8">
    <location>
        <begin position="157"/>
        <end position="174"/>
    </location>
</feature>
<comment type="subcellular location">
    <subcellularLocation>
        <location evidence="1">Membrane</location>
        <topology evidence="1">Multi-pass membrane protein</topology>
    </subcellularLocation>
</comment>
<evidence type="ECO:0000256" key="6">
    <source>
        <dbReference type="ARBA" id="ARBA00022989"/>
    </source>
</evidence>
<dbReference type="Proteomes" id="UP001209540">
    <property type="component" value="Unassembled WGS sequence"/>
</dbReference>
<keyword evidence="7 8" id="KW-0472">Membrane</keyword>
<feature type="transmembrane region" description="Helical" evidence="8">
    <location>
        <begin position="341"/>
        <end position="361"/>
    </location>
</feature>
<proteinExistence type="inferred from homology"/>